<proteinExistence type="predicted"/>
<dbReference type="OrthoDB" id="2224693at2"/>
<name>A0A139Q6D4_STRMT</name>
<dbReference type="Proteomes" id="UP000070136">
    <property type="component" value="Unassembled WGS sequence"/>
</dbReference>
<evidence type="ECO:0000313" key="2">
    <source>
        <dbReference type="EMBL" id="KXT97951.1"/>
    </source>
</evidence>
<evidence type="ECO:0000313" key="3">
    <source>
        <dbReference type="Proteomes" id="UP000070136"/>
    </source>
</evidence>
<gene>
    <name evidence="2" type="ORF">SMIDD28_01577</name>
</gene>
<dbReference type="PATRIC" id="fig|28037.234.peg.1650"/>
<dbReference type="EMBL" id="LQOA01000042">
    <property type="protein sequence ID" value="KXT97951.1"/>
    <property type="molecule type" value="Genomic_DNA"/>
</dbReference>
<feature type="transmembrane region" description="Helical" evidence="1">
    <location>
        <begin position="29"/>
        <end position="58"/>
    </location>
</feature>
<dbReference type="RefSeq" id="WP_000180844.1">
    <property type="nucleotide sequence ID" value="NZ_KQ970263.1"/>
</dbReference>
<keyword evidence="1" id="KW-0812">Transmembrane</keyword>
<evidence type="ECO:0000256" key="1">
    <source>
        <dbReference type="SAM" id="Phobius"/>
    </source>
</evidence>
<dbReference type="AlphaFoldDB" id="A0A139Q6D4"/>
<reference evidence="2 3" key="1">
    <citation type="submission" date="2016-01" db="EMBL/GenBank/DDBJ databases">
        <title>Highly variable Streptococcus oralis are common among viridans streptococci isolated from primates.</title>
        <authorList>
            <person name="Denapaite D."/>
            <person name="Rieger M."/>
            <person name="Koendgen S."/>
            <person name="Brueckner R."/>
            <person name="Ochigava I."/>
            <person name="Kappeler P."/>
            <person name="Maetz-Rensing K."/>
            <person name="Leendertz F."/>
            <person name="Hakenbeck R."/>
        </authorList>
    </citation>
    <scope>NUCLEOTIDE SEQUENCE [LARGE SCALE GENOMIC DNA]</scope>
    <source>
        <strain evidence="2 3">DD28</strain>
    </source>
</reference>
<comment type="caution">
    <text evidence="2">The sequence shown here is derived from an EMBL/GenBank/DDBJ whole genome shotgun (WGS) entry which is preliminary data.</text>
</comment>
<keyword evidence="1" id="KW-1133">Transmembrane helix</keyword>
<sequence>MTNFDVLDNQFLSLSENELSDIDGGLAPLVILGVAVSWKAIAAGAALVGSGLAAGYFLGGD</sequence>
<organism evidence="2 3">
    <name type="scientific">Streptococcus mitis</name>
    <dbReference type="NCBI Taxonomy" id="28037"/>
    <lineage>
        <taxon>Bacteria</taxon>
        <taxon>Bacillati</taxon>
        <taxon>Bacillota</taxon>
        <taxon>Bacilli</taxon>
        <taxon>Lactobacillales</taxon>
        <taxon>Streptococcaceae</taxon>
        <taxon>Streptococcus</taxon>
        <taxon>Streptococcus mitis group</taxon>
    </lineage>
</organism>
<dbReference type="NCBIfam" id="TIGR03949">
    <property type="entry name" value="bact_IIb_cerein"/>
    <property type="match status" value="1"/>
</dbReference>
<protein>
    <submittedName>
        <fullName evidence="2">Two-peptide bacteriocin peptide CibA</fullName>
    </submittedName>
</protein>
<accession>A0A139Q6D4</accession>
<dbReference type="InterPro" id="IPR023991">
    <property type="entry name" value="Bacteriocin_IIb_lactobn/cerein"/>
</dbReference>
<keyword evidence="1" id="KW-0472">Membrane</keyword>